<dbReference type="InterPro" id="IPR036188">
    <property type="entry name" value="FAD/NAD-bd_sf"/>
</dbReference>
<comment type="caution">
    <text evidence="1">The sequence shown here is derived from an EMBL/GenBank/DDBJ whole genome shotgun (WGS) entry which is preliminary data.</text>
</comment>
<proteinExistence type="predicted"/>
<dbReference type="Pfam" id="PF13450">
    <property type="entry name" value="NAD_binding_8"/>
    <property type="match status" value="1"/>
</dbReference>
<evidence type="ECO:0000313" key="1">
    <source>
        <dbReference type="EMBL" id="MRH78037.1"/>
    </source>
</evidence>
<protein>
    <submittedName>
        <fullName evidence="1">NAD(P)-binding protein</fullName>
    </submittedName>
</protein>
<name>A0A6N7QUN3_9GAMM</name>
<sequence>MTHQFSVAIIGGGVAGAAVARGLATNLPDPSSQIILYEIGRGPGGRSATRKTRSISEFRINHGVPYADISTHEGMAVISSLGQSVQPYAGKRAVIDGKSGAIVEREANKDVQLVVGANGEMANIAASLLPNITTTYSTMVRGLARGTGANDPWILYDKQQAELGRADWLIVAGSGIAHPRWSETFGGPPPLVEAAAQLNDPALNESLAVIAKQTAAPVLAVLFYATGAAAQAWQRLSFDVATIRDHDVLAKISIQPCGPTGCSVVLYSTSRFARENTGVYGSSSSAARVGDASSSADREESIIDAMLAGLGRIPGMPIIEKSAYPFGPLLHRWGNAFPQGEPLPAALSICRDARVAFCGDYVSTPARMGSYECALLSGFNVGLLISPALCSN</sequence>
<gene>
    <name evidence="1" type="ORF">GH984_04895</name>
</gene>
<evidence type="ECO:0000313" key="2">
    <source>
        <dbReference type="Proteomes" id="UP000433788"/>
    </source>
</evidence>
<accession>A0A6N7QUN3</accession>
<keyword evidence="2" id="KW-1185">Reference proteome</keyword>
<dbReference type="PANTHER" id="PTHR16128:SF5">
    <property type="entry name" value="FAD_NAD(P)-BINDING OXIDOREDUCTASE FAMILY PROTEIN"/>
    <property type="match status" value="1"/>
</dbReference>
<reference evidence="1 2" key="1">
    <citation type="submission" date="2019-11" db="EMBL/GenBank/DDBJ databases">
        <authorList>
            <person name="Zhang X.Y."/>
        </authorList>
    </citation>
    <scope>NUCLEOTIDE SEQUENCE [LARGE SCALE GENOMIC DNA]</scope>
    <source>
        <strain evidence="1 2">C176</strain>
    </source>
</reference>
<dbReference type="PANTHER" id="PTHR16128">
    <property type="entry name" value="FAD/NAD(P)-BINDING OXIDOREDUCTASE FAMILY PROTEIN"/>
    <property type="match status" value="1"/>
</dbReference>
<dbReference type="Gene3D" id="3.90.660.10">
    <property type="match status" value="1"/>
</dbReference>
<organism evidence="1 2">
    <name type="scientific">Spiribacter salilacus</name>
    <dbReference type="NCBI Taxonomy" id="2664894"/>
    <lineage>
        <taxon>Bacteria</taxon>
        <taxon>Pseudomonadati</taxon>
        <taxon>Pseudomonadota</taxon>
        <taxon>Gammaproteobacteria</taxon>
        <taxon>Chromatiales</taxon>
        <taxon>Ectothiorhodospiraceae</taxon>
        <taxon>Spiribacter</taxon>
    </lineage>
</organism>
<dbReference type="RefSeq" id="WP_153719076.1">
    <property type="nucleotide sequence ID" value="NZ_WJPP01000002.1"/>
</dbReference>
<dbReference type="EMBL" id="WJPP01000002">
    <property type="protein sequence ID" value="MRH78037.1"/>
    <property type="molecule type" value="Genomic_DNA"/>
</dbReference>
<dbReference type="Proteomes" id="UP000433788">
    <property type="component" value="Unassembled WGS sequence"/>
</dbReference>
<dbReference type="AlphaFoldDB" id="A0A6N7QUN3"/>
<dbReference type="SUPFAM" id="SSF51905">
    <property type="entry name" value="FAD/NAD(P)-binding domain"/>
    <property type="match status" value="1"/>
</dbReference>
<dbReference type="Gene3D" id="3.50.50.60">
    <property type="entry name" value="FAD/NAD(P)-binding domain"/>
    <property type="match status" value="1"/>
</dbReference>